<protein>
    <submittedName>
        <fullName evidence="1">UDP-glucose 4-epimerase</fullName>
        <ecNumber evidence="1">5.1.3.2</ecNumber>
    </submittedName>
</protein>
<keyword evidence="1" id="KW-0413">Isomerase</keyword>
<proteinExistence type="predicted"/>
<dbReference type="GO" id="GO:0003978">
    <property type="term" value="F:UDP-glucose 4-epimerase activity"/>
    <property type="evidence" value="ECO:0007669"/>
    <property type="project" value="UniProtKB-EC"/>
</dbReference>
<feature type="non-terminal residue" evidence="1">
    <location>
        <position position="1"/>
    </location>
</feature>
<organism evidence="1">
    <name type="scientific">hydrothermal vent metagenome</name>
    <dbReference type="NCBI Taxonomy" id="652676"/>
    <lineage>
        <taxon>unclassified sequences</taxon>
        <taxon>metagenomes</taxon>
        <taxon>ecological metagenomes</taxon>
    </lineage>
</organism>
<gene>
    <name evidence="1" type="ORF">MNBD_ALPHA04-1508</name>
</gene>
<evidence type="ECO:0000313" key="1">
    <source>
        <dbReference type="EMBL" id="VAV92484.1"/>
    </source>
</evidence>
<dbReference type="EMBL" id="UOEF01000142">
    <property type="protein sequence ID" value="VAV92484.1"/>
    <property type="molecule type" value="Genomic_DNA"/>
</dbReference>
<name>A0A3B0RGH0_9ZZZZ</name>
<sequence>DLDEIVAHALAWERKLGEIRKG</sequence>
<accession>A0A3B0RGH0</accession>
<reference evidence="1" key="1">
    <citation type="submission" date="2018-06" db="EMBL/GenBank/DDBJ databases">
        <authorList>
            <person name="Zhirakovskaya E."/>
        </authorList>
    </citation>
    <scope>NUCLEOTIDE SEQUENCE</scope>
</reference>
<dbReference type="AlphaFoldDB" id="A0A3B0RGH0"/>
<dbReference type="EC" id="5.1.3.2" evidence="1"/>